<dbReference type="Proteomes" id="UP001190640">
    <property type="component" value="Chromosome 6"/>
</dbReference>
<protein>
    <submittedName>
        <fullName evidence="5">Myozenin-1 isoform X1</fullName>
    </submittedName>
</protein>
<comment type="similarity">
    <text evidence="1">Belongs to the myozenin family.</text>
</comment>
<organism evidence="4 5">
    <name type="scientific">Eublepharis macularius</name>
    <name type="common">Leopard gecko</name>
    <name type="synonym">Cyrtodactylus macularius</name>
    <dbReference type="NCBI Taxonomy" id="481883"/>
    <lineage>
        <taxon>Eukaryota</taxon>
        <taxon>Metazoa</taxon>
        <taxon>Chordata</taxon>
        <taxon>Craniata</taxon>
        <taxon>Vertebrata</taxon>
        <taxon>Euteleostomi</taxon>
        <taxon>Lepidosauria</taxon>
        <taxon>Squamata</taxon>
        <taxon>Bifurcata</taxon>
        <taxon>Gekkota</taxon>
        <taxon>Eublepharidae</taxon>
        <taxon>Eublepharinae</taxon>
        <taxon>Eublepharis</taxon>
    </lineage>
</organism>
<dbReference type="RefSeq" id="XP_054839446.1">
    <property type="nucleotide sequence ID" value="XM_054983471.1"/>
</dbReference>
<evidence type="ECO:0000313" key="4">
    <source>
        <dbReference type="Proteomes" id="UP001190640"/>
    </source>
</evidence>
<dbReference type="AlphaFoldDB" id="A0AA97L288"/>
<evidence type="ECO:0000256" key="3">
    <source>
        <dbReference type="SAM" id="MobiDB-lite"/>
    </source>
</evidence>
<feature type="region of interest" description="Disordered" evidence="3">
    <location>
        <begin position="126"/>
        <end position="189"/>
    </location>
</feature>
<accession>A0AA97L288</accession>
<evidence type="ECO:0000256" key="2">
    <source>
        <dbReference type="ARBA" id="ARBA00022553"/>
    </source>
</evidence>
<feature type="compositionally biased region" description="Gly residues" evidence="3">
    <location>
        <begin position="140"/>
        <end position="179"/>
    </location>
</feature>
<evidence type="ECO:0000313" key="5">
    <source>
        <dbReference type="RefSeq" id="XP_054839446.1"/>
    </source>
</evidence>
<keyword evidence="2" id="KW-0597">Phosphoprotein</keyword>
<proteinExistence type="inferred from homology"/>
<dbReference type="GO" id="GO:0051373">
    <property type="term" value="F:FATZ binding"/>
    <property type="evidence" value="ECO:0007669"/>
    <property type="project" value="TreeGrafter"/>
</dbReference>
<name>A0AA97L288_EUBMA</name>
<dbReference type="GO" id="GO:0003779">
    <property type="term" value="F:actin binding"/>
    <property type="evidence" value="ECO:0007669"/>
    <property type="project" value="TreeGrafter"/>
</dbReference>
<dbReference type="CTD" id="58529"/>
<dbReference type="Pfam" id="PF05556">
    <property type="entry name" value="Calsarcin"/>
    <property type="match status" value="1"/>
</dbReference>
<reference evidence="5" key="1">
    <citation type="submission" date="2025-08" db="UniProtKB">
        <authorList>
            <consortium name="RefSeq"/>
        </authorList>
    </citation>
    <scope>IDENTIFICATION</scope>
    <source>
        <tissue evidence="5">Blood</tissue>
    </source>
</reference>
<dbReference type="GO" id="GO:0031433">
    <property type="term" value="F:telethonin binding"/>
    <property type="evidence" value="ECO:0007669"/>
    <property type="project" value="TreeGrafter"/>
</dbReference>
<keyword evidence="4" id="KW-1185">Reference proteome</keyword>
<evidence type="ECO:0000256" key="1">
    <source>
        <dbReference type="ARBA" id="ARBA00009126"/>
    </source>
</evidence>
<dbReference type="PANTHER" id="PTHR15941">
    <property type="entry name" value="MYOZENIN"/>
    <property type="match status" value="1"/>
</dbReference>
<dbReference type="InterPro" id="IPR008438">
    <property type="entry name" value="MYOZ"/>
</dbReference>
<sequence length="315" mass="33457">MPLAGTPAPNKKRKPTKLILELTQEVMPQEGSKLNLGKKISIPKDVMLEELSLLTNKGSKMFKLRQMRVEKFIYENNPDAFIDNSVDNFQRFIPSVGGHYGVDAHSYSHSGGRMVSGVTVGPYGSSKLQFPPIPPPKPGSKGGAGGTGAGGTGAGGTGAGHPDGTAGTGGGIDGGGSQSTGGKDDNKAGSGKHITIFKTYISPWERALGLTPQEKSQFIIDLLSYGTKGDLCHYKSFNRTAVPYGGYEKAAKLMTFQMPEFDAGPLVPEPVIVYNQEVSNRPSFNRTPVPWLASGEPAEYSIEVNVPLAGETEEL</sequence>
<dbReference type="GeneID" id="129332386"/>
<dbReference type="KEGG" id="emc:129332386"/>
<gene>
    <name evidence="5" type="primary">MYOZ1</name>
</gene>
<dbReference type="GO" id="GO:0030018">
    <property type="term" value="C:Z disc"/>
    <property type="evidence" value="ECO:0007669"/>
    <property type="project" value="InterPro"/>
</dbReference>
<dbReference type="PANTHER" id="PTHR15941:SF11">
    <property type="entry name" value="MYOZENIN-1"/>
    <property type="match status" value="1"/>
</dbReference>
<dbReference type="GO" id="GO:0015629">
    <property type="term" value="C:actin cytoskeleton"/>
    <property type="evidence" value="ECO:0007669"/>
    <property type="project" value="TreeGrafter"/>
</dbReference>